<keyword evidence="6 9" id="KW-1133">Transmembrane helix</keyword>
<evidence type="ECO:0000256" key="6">
    <source>
        <dbReference type="ARBA" id="ARBA00022989"/>
    </source>
</evidence>
<feature type="transmembrane region" description="Helical" evidence="9">
    <location>
        <begin position="314"/>
        <end position="332"/>
    </location>
</feature>
<sequence>MILTILFGFLFGLCLAIAQVNKNSVIAGMSTLEDFRVAKTMAAGIGLGVILISLFVLMGWAEYHTKPLILGGIFWGGLLFGVGMAILGYCPGTLTISMGQGSIDALIGALGGLLGGAVFTVTKPMIQPIMNKDLGNHYLYQNMSDYPLAYFLISFVFGIGIIILAFQVHRRDKVQNLTWLYAGLGLGVLNAVMILDNVAGRPIGASTAFPYLADSILGLTENEYFKQIQTSGNWETYFLLGAFFAGLVYALLKKEFKLQLIYEHWEKYKGNSKLRRVLLALLGGFILIYGARMAGGCTSGHILSGTMQFAKSSLIFAAFVFIGFLMTGKLFYKRKIDA</sequence>
<comment type="similarity">
    <text evidence="8">Belongs to the TsuA/YedE (TC 9.B.102) family.</text>
</comment>
<protein>
    <submittedName>
        <fullName evidence="10">YeeE/YedE thiosulfate transporter family protein</fullName>
    </submittedName>
</protein>
<gene>
    <name evidence="10" type="ORF">ACFQ39_01495</name>
</gene>
<evidence type="ECO:0000256" key="4">
    <source>
        <dbReference type="ARBA" id="ARBA00022519"/>
    </source>
</evidence>
<keyword evidence="2" id="KW-0813">Transport</keyword>
<organism evidence="10 11">
    <name type="scientific">Namhaeicola litoreus</name>
    <dbReference type="NCBI Taxonomy" id="1052145"/>
    <lineage>
        <taxon>Bacteria</taxon>
        <taxon>Pseudomonadati</taxon>
        <taxon>Bacteroidota</taxon>
        <taxon>Flavobacteriia</taxon>
        <taxon>Flavobacteriales</taxon>
        <taxon>Flavobacteriaceae</taxon>
        <taxon>Namhaeicola</taxon>
    </lineage>
</organism>
<dbReference type="InterPro" id="IPR007272">
    <property type="entry name" value="Sulf_transp_TsuA/YedE"/>
</dbReference>
<name>A0ABW3Y021_9FLAO</name>
<dbReference type="EMBL" id="JBHTMY010000001">
    <property type="protein sequence ID" value="MFD1314275.1"/>
    <property type="molecule type" value="Genomic_DNA"/>
</dbReference>
<evidence type="ECO:0000313" key="11">
    <source>
        <dbReference type="Proteomes" id="UP001597201"/>
    </source>
</evidence>
<keyword evidence="11" id="KW-1185">Reference proteome</keyword>
<evidence type="ECO:0000256" key="2">
    <source>
        <dbReference type="ARBA" id="ARBA00022448"/>
    </source>
</evidence>
<comment type="subcellular location">
    <subcellularLocation>
        <location evidence="1">Cell inner membrane</location>
        <topology evidence="1">Multi-pass membrane protein</topology>
    </subcellularLocation>
</comment>
<evidence type="ECO:0000256" key="8">
    <source>
        <dbReference type="ARBA" id="ARBA00035655"/>
    </source>
</evidence>
<dbReference type="Pfam" id="PF04143">
    <property type="entry name" value="Sulf_transp"/>
    <property type="match status" value="1"/>
</dbReference>
<dbReference type="RefSeq" id="WP_377175723.1">
    <property type="nucleotide sequence ID" value="NZ_JBHTMY010000001.1"/>
</dbReference>
<feature type="transmembrane region" description="Helical" evidence="9">
    <location>
        <begin position="42"/>
        <end position="61"/>
    </location>
</feature>
<feature type="transmembrane region" description="Helical" evidence="9">
    <location>
        <begin position="178"/>
        <end position="195"/>
    </location>
</feature>
<keyword evidence="5 9" id="KW-0812">Transmembrane</keyword>
<comment type="caution">
    <text evidence="10">The sequence shown here is derived from an EMBL/GenBank/DDBJ whole genome shotgun (WGS) entry which is preliminary data.</text>
</comment>
<keyword evidence="7 9" id="KW-0472">Membrane</keyword>
<evidence type="ECO:0000256" key="1">
    <source>
        <dbReference type="ARBA" id="ARBA00004429"/>
    </source>
</evidence>
<evidence type="ECO:0000256" key="5">
    <source>
        <dbReference type="ARBA" id="ARBA00022692"/>
    </source>
</evidence>
<dbReference type="PANTHER" id="PTHR30574">
    <property type="entry name" value="INNER MEMBRANE PROTEIN YEDE"/>
    <property type="match status" value="1"/>
</dbReference>
<evidence type="ECO:0000256" key="9">
    <source>
        <dbReference type="SAM" id="Phobius"/>
    </source>
</evidence>
<keyword evidence="4" id="KW-0997">Cell inner membrane</keyword>
<dbReference type="Proteomes" id="UP001597201">
    <property type="component" value="Unassembled WGS sequence"/>
</dbReference>
<proteinExistence type="inferred from homology"/>
<dbReference type="PANTHER" id="PTHR30574:SF1">
    <property type="entry name" value="SULPHUR TRANSPORT DOMAIN-CONTAINING PROTEIN"/>
    <property type="match status" value="1"/>
</dbReference>
<feature type="transmembrane region" description="Helical" evidence="9">
    <location>
        <begin position="148"/>
        <end position="166"/>
    </location>
</feature>
<evidence type="ECO:0000256" key="3">
    <source>
        <dbReference type="ARBA" id="ARBA00022475"/>
    </source>
</evidence>
<evidence type="ECO:0000313" key="10">
    <source>
        <dbReference type="EMBL" id="MFD1314275.1"/>
    </source>
</evidence>
<feature type="transmembrane region" description="Helical" evidence="9">
    <location>
        <begin position="277"/>
        <end position="294"/>
    </location>
</feature>
<reference evidence="11" key="1">
    <citation type="journal article" date="2019" name="Int. J. Syst. Evol. Microbiol.">
        <title>The Global Catalogue of Microorganisms (GCM) 10K type strain sequencing project: providing services to taxonomists for standard genome sequencing and annotation.</title>
        <authorList>
            <consortium name="The Broad Institute Genomics Platform"/>
            <consortium name="The Broad Institute Genome Sequencing Center for Infectious Disease"/>
            <person name="Wu L."/>
            <person name="Ma J."/>
        </authorList>
    </citation>
    <scope>NUCLEOTIDE SEQUENCE [LARGE SCALE GENOMIC DNA]</scope>
    <source>
        <strain evidence="11">CCUG 61485</strain>
    </source>
</reference>
<accession>A0ABW3Y021</accession>
<keyword evidence="3" id="KW-1003">Cell membrane</keyword>
<feature type="transmembrane region" description="Helical" evidence="9">
    <location>
        <begin position="234"/>
        <end position="252"/>
    </location>
</feature>
<feature type="transmembrane region" description="Helical" evidence="9">
    <location>
        <begin position="68"/>
        <end position="89"/>
    </location>
</feature>
<evidence type="ECO:0000256" key="7">
    <source>
        <dbReference type="ARBA" id="ARBA00023136"/>
    </source>
</evidence>